<dbReference type="EMBL" id="BNCP01000023">
    <property type="protein sequence ID" value="GIL82081.1"/>
    <property type="molecule type" value="Genomic_DNA"/>
</dbReference>
<evidence type="ECO:0000256" key="1">
    <source>
        <dbReference type="SAM" id="MobiDB-lite"/>
    </source>
</evidence>
<keyword evidence="3" id="KW-1185">Reference proteome</keyword>
<reference evidence="2" key="1">
    <citation type="journal article" date="2021" name="Proc. Natl. Acad. Sci. U.S.A.">
        <title>Three genomes in the algal genus Volvox reveal the fate of a haploid sex-determining region after a transition to homothallism.</title>
        <authorList>
            <person name="Yamamoto K."/>
            <person name="Hamaji T."/>
            <person name="Kawai-Toyooka H."/>
            <person name="Matsuzaki R."/>
            <person name="Takahashi F."/>
            <person name="Nishimura Y."/>
            <person name="Kawachi M."/>
            <person name="Noguchi H."/>
            <person name="Minakuchi Y."/>
            <person name="Umen J.G."/>
            <person name="Toyoda A."/>
            <person name="Nozaki H."/>
        </authorList>
    </citation>
    <scope>NUCLEOTIDE SEQUENCE</scope>
    <source>
        <strain evidence="2">NIES-3786</strain>
    </source>
</reference>
<organism evidence="2 3">
    <name type="scientific">Volvox reticuliferus</name>
    <dbReference type="NCBI Taxonomy" id="1737510"/>
    <lineage>
        <taxon>Eukaryota</taxon>
        <taxon>Viridiplantae</taxon>
        <taxon>Chlorophyta</taxon>
        <taxon>core chlorophytes</taxon>
        <taxon>Chlorophyceae</taxon>
        <taxon>CS clade</taxon>
        <taxon>Chlamydomonadales</taxon>
        <taxon>Volvocaceae</taxon>
        <taxon>Volvox</taxon>
    </lineage>
</organism>
<comment type="caution">
    <text evidence="2">The sequence shown here is derived from an EMBL/GenBank/DDBJ whole genome shotgun (WGS) entry which is preliminary data.</text>
</comment>
<feature type="compositionally biased region" description="Gly residues" evidence="1">
    <location>
        <begin position="260"/>
        <end position="277"/>
    </location>
</feature>
<gene>
    <name evidence="2" type="ORF">Vretifemale_11023</name>
</gene>
<dbReference type="Proteomes" id="UP000747110">
    <property type="component" value="Unassembled WGS sequence"/>
</dbReference>
<feature type="region of interest" description="Disordered" evidence="1">
    <location>
        <begin position="257"/>
        <end position="287"/>
    </location>
</feature>
<evidence type="ECO:0008006" key="4">
    <source>
        <dbReference type="Google" id="ProtNLM"/>
    </source>
</evidence>
<evidence type="ECO:0000313" key="3">
    <source>
        <dbReference type="Proteomes" id="UP000747110"/>
    </source>
</evidence>
<accession>A0A8J4FM70</accession>
<dbReference type="AlphaFoldDB" id="A0A8J4FM70"/>
<protein>
    <recommendedName>
        <fullName evidence="4">PAS domain-containing protein</fullName>
    </recommendedName>
</protein>
<evidence type="ECO:0000313" key="2">
    <source>
        <dbReference type="EMBL" id="GIL82081.1"/>
    </source>
</evidence>
<dbReference type="OrthoDB" id="10624132at2759"/>
<feature type="region of interest" description="Disordered" evidence="1">
    <location>
        <begin position="25"/>
        <end position="65"/>
    </location>
</feature>
<name>A0A8J4FM70_9CHLO</name>
<sequence length="373" mass="39513">MGSCLSKPQSECHTRQDDEQLQDNIGTWQTGGHCQKESPQGPISCLRSPTKTQGEVDEKYRNNEGTSPQLFSMLMASLRGGRVPTVLLAIHRTGSLPDGPAPRHNPARARPPACALLEVPAAHRSQQRLSSGTKSGGEAVAELQLLLGPPADQAAAVVMRCTGANEAAIIALGLGSAQGFLHTLSRTFQQDPNLRTLFYDLALRLLRVSEAGPSGPLGSGTVFGPVGHFIPAGHLSADGYMCHLRVSGVEYLDDSDVNIDGGGGSQERGGAGSGSGSRGRRCEGPGGISRPRVRALVLELDIAYERKELSARLQQDYLMLSSIPSTVTVFDRRGFVLHQNAASVQYMGYRVGLGGPATLPGGGTGRRSWRWGG</sequence>
<feature type="non-terminal residue" evidence="2">
    <location>
        <position position="373"/>
    </location>
</feature>
<proteinExistence type="predicted"/>